<dbReference type="Proteomes" id="UP000314294">
    <property type="component" value="Unassembled WGS sequence"/>
</dbReference>
<evidence type="ECO:0000313" key="3">
    <source>
        <dbReference type="EMBL" id="TNN38385.1"/>
    </source>
</evidence>
<keyword evidence="2" id="KW-0732">Signal</keyword>
<feature type="compositionally biased region" description="Low complexity" evidence="1">
    <location>
        <begin position="143"/>
        <end position="167"/>
    </location>
</feature>
<protein>
    <submittedName>
        <fullName evidence="3">IgA FC receptor</fullName>
    </submittedName>
</protein>
<evidence type="ECO:0000256" key="1">
    <source>
        <dbReference type="SAM" id="MobiDB-lite"/>
    </source>
</evidence>
<organism evidence="3 4">
    <name type="scientific">Liparis tanakae</name>
    <name type="common">Tanaka's snailfish</name>
    <dbReference type="NCBI Taxonomy" id="230148"/>
    <lineage>
        <taxon>Eukaryota</taxon>
        <taxon>Metazoa</taxon>
        <taxon>Chordata</taxon>
        <taxon>Craniata</taxon>
        <taxon>Vertebrata</taxon>
        <taxon>Euteleostomi</taxon>
        <taxon>Actinopterygii</taxon>
        <taxon>Neopterygii</taxon>
        <taxon>Teleostei</taxon>
        <taxon>Neoteleostei</taxon>
        <taxon>Acanthomorphata</taxon>
        <taxon>Eupercaria</taxon>
        <taxon>Perciformes</taxon>
        <taxon>Cottioidei</taxon>
        <taxon>Cottales</taxon>
        <taxon>Liparidae</taxon>
        <taxon>Liparis</taxon>
    </lineage>
</organism>
<accession>A0A4Z2FBU2</accession>
<reference evidence="3 4" key="1">
    <citation type="submission" date="2019-03" db="EMBL/GenBank/DDBJ databases">
        <title>First draft genome of Liparis tanakae, snailfish: a comprehensive survey of snailfish specific genes.</title>
        <authorList>
            <person name="Kim W."/>
            <person name="Song I."/>
            <person name="Jeong J.-H."/>
            <person name="Kim D."/>
            <person name="Kim S."/>
            <person name="Ryu S."/>
            <person name="Song J.Y."/>
            <person name="Lee S.K."/>
        </authorList>
    </citation>
    <scope>NUCLEOTIDE SEQUENCE [LARGE SCALE GENOMIC DNA]</scope>
    <source>
        <tissue evidence="3">Muscle</tissue>
    </source>
</reference>
<feature type="compositionally biased region" description="Low complexity" evidence="1">
    <location>
        <begin position="177"/>
        <end position="202"/>
    </location>
</feature>
<dbReference type="EMBL" id="SRLO01001375">
    <property type="protein sequence ID" value="TNN38385.1"/>
    <property type="molecule type" value="Genomic_DNA"/>
</dbReference>
<feature type="region of interest" description="Disordered" evidence="1">
    <location>
        <begin position="141"/>
        <end position="219"/>
    </location>
</feature>
<proteinExistence type="predicted"/>
<sequence length="219" mass="22455">MEPRVWLSLCALLLAHGGAAADVAGEAGAATCGESLKHPRGLKGPHATDRSSVSFEFVGGSNDRHASRFYRNNAVRWFPAFIPVTNTEHCPLLVGRDDVRAAASSSSSSSSSENEALLAPEVPEVPVAPVVLEAPEVPEPPKVAEVPELPEVAEVPEAPVAPETPEVGSSLQPTAHDAAAPSPGGADGPSANATAEGEAAPEAPEDPELKTGTHATARF</sequence>
<feature type="chain" id="PRO_5021239881" evidence="2">
    <location>
        <begin position="22"/>
        <end position="219"/>
    </location>
</feature>
<evidence type="ECO:0000313" key="4">
    <source>
        <dbReference type="Proteomes" id="UP000314294"/>
    </source>
</evidence>
<gene>
    <name evidence="3" type="primary">bag_1</name>
    <name evidence="3" type="ORF">EYF80_051451</name>
</gene>
<keyword evidence="3" id="KW-0675">Receptor</keyword>
<evidence type="ECO:0000256" key="2">
    <source>
        <dbReference type="SAM" id="SignalP"/>
    </source>
</evidence>
<comment type="caution">
    <text evidence="3">The sequence shown here is derived from an EMBL/GenBank/DDBJ whole genome shotgun (WGS) entry which is preliminary data.</text>
</comment>
<name>A0A4Z2FBU2_9TELE</name>
<feature type="signal peptide" evidence="2">
    <location>
        <begin position="1"/>
        <end position="21"/>
    </location>
</feature>
<keyword evidence="4" id="KW-1185">Reference proteome</keyword>
<dbReference type="AlphaFoldDB" id="A0A4Z2FBU2"/>